<gene>
    <name evidence="1" type="ORF">GCM10023151_13690</name>
</gene>
<dbReference type="RefSeq" id="WP_345292464.1">
    <property type="nucleotide sequence ID" value="NZ_BAABFV010000001.1"/>
</dbReference>
<protein>
    <submittedName>
        <fullName evidence="1">Uncharacterized protein</fullName>
    </submittedName>
</protein>
<accession>A0ABP8IKM2</accession>
<organism evidence="1 2">
    <name type="scientific">Kangiella marina</name>
    <dbReference type="NCBI Taxonomy" id="1079178"/>
    <lineage>
        <taxon>Bacteria</taxon>
        <taxon>Pseudomonadati</taxon>
        <taxon>Pseudomonadota</taxon>
        <taxon>Gammaproteobacteria</taxon>
        <taxon>Kangiellales</taxon>
        <taxon>Kangiellaceae</taxon>
        <taxon>Kangiella</taxon>
    </lineage>
</organism>
<sequence length="195" mass="22519">MFFTKKSFSKFPWKLLIFESLLVILSVLLALALNSWREAQAHQELAERALQEVVDEVEANCLRIISFQSYHEAVAAGDEKPSGIQVGYLRNDAWEIAKTTQASSYLDYEILSLIGEINANQSDHRAIVQAYIEALFIRSLRIETVEELHQEGERAVIRELYRIQSKLLTNYQRLQQTINKHHRDSVITDNICLKK</sequence>
<evidence type="ECO:0000313" key="2">
    <source>
        <dbReference type="Proteomes" id="UP001501011"/>
    </source>
</evidence>
<evidence type="ECO:0000313" key="1">
    <source>
        <dbReference type="EMBL" id="GAA4360944.1"/>
    </source>
</evidence>
<proteinExistence type="predicted"/>
<name>A0ABP8IKM2_9GAMM</name>
<keyword evidence="2" id="KW-1185">Reference proteome</keyword>
<dbReference type="EMBL" id="BAABFV010000001">
    <property type="protein sequence ID" value="GAA4360944.1"/>
    <property type="molecule type" value="Genomic_DNA"/>
</dbReference>
<reference evidence="2" key="1">
    <citation type="journal article" date="2019" name="Int. J. Syst. Evol. Microbiol.">
        <title>The Global Catalogue of Microorganisms (GCM) 10K type strain sequencing project: providing services to taxonomists for standard genome sequencing and annotation.</title>
        <authorList>
            <consortium name="The Broad Institute Genomics Platform"/>
            <consortium name="The Broad Institute Genome Sequencing Center for Infectious Disease"/>
            <person name="Wu L."/>
            <person name="Ma J."/>
        </authorList>
    </citation>
    <scope>NUCLEOTIDE SEQUENCE [LARGE SCALE GENOMIC DNA]</scope>
    <source>
        <strain evidence="2">JCM 17728</strain>
    </source>
</reference>
<comment type="caution">
    <text evidence="1">The sequence shown here is derived from an EMBL/GenBank/DDBJ whole genome shotgun (WGS) entry which is preliminary data.</text>
</comment>
<dbReference type="Proteomes" id="UP001501011">
    <property type="component" value="Unassembled WGS sequence"/>
</dbReference>